<sequence>MLTVLFYVLLCMAAAHFIYERIVLPSVRLHYRNKLFELRDIVRSQIISNNGKEDVYAAELVHEALNNAINRLHLMTLPNRVRAQRRLSANPEIQAKIRREVELFKKYSDGSLAATIKESAKILDNVLFFNSLMLILYTLPLMLSIWIVAKVLQTANQLLTLLTERQSLEQAVMLLPDRQVAKLVAEDNYTYA</sequence>
<dbReference type="AlphaFoldDB" id="A0A634QY43"/>
<dbReference type="EMBL" id="AAMHZN010000091">
    <property type="protein sequence ID" value="EDH5460886.1"/>
    <property type="molecule type" value="Genomic_DNA"/>
</dbReference>
<accession>A0A634QY43</accession>
<keyword evidence="1" id="KW-1133">Transmembrane helix</keyword>
<keyword evidence="1" id="KW-0472">Membrane</keyword>
<comment type="caution">
    <text evidence="3">The sequence shown here is derived from an EMBL/GenBank/DDBJ whole genome shotgun (WGS) entry which is preliminary data.</text>
</comment>
<reference evidence="3" key="1">
    <citation type="submission" date="2018-07" db="EMBL/GenBank/DDBJ databases">
        <authorList>
            <person name="Ashton P.M."/>
            <person name="Dallman T."/>
            <person name="Nair S."/>
            <person name="De Pinna E."/>
            <person name="Peters T."/>
            <person name="Grant K."/>
        </authorList>
    </citation>
    <scope>NUCLEOTIDE SEQUENCE</scope>
    <source>
        <strain evidence="3">357751</strain>
        <strain evidence="2">548523</strain>
    </source>
</reference>
<evidence type="ECO:0000313" key="2">
    <source>
        <dbReference type="EMBL" id="EBY1263509.1"/>
    </source>
</evidence>
<evidence type="ECO:0000313" key="3">
    <source>
        <dbReference type="EMBL" id="EDH5460886.1"/>
    </source>
</evidence>
<protein>
    <submittedName>
        <fullName evidence="3">Uncharacterized protein</fullName>
    </submittedName>
</protein>
<organism evidence="3">
    <name type="scientific">Salmonella typhimurium</name>
    <dbReference type="NCBI Taxonomy" id="90371"/>
    <lineage>
        <taxon>Bacteria</taxon>
        <taxon>Pseudomonadati</taxon>
        <taxon>Pseudomonadota</taxon>
        <taxon>Gammaproteobacteria</taxon>
        <taxon>Enterobacterales</taxon>
        <taxon>Enterobacteriaceae</taxon>
        <taxon>Salmonella</taxon>
    </lineage>
</organism>
<dbReference type="RefSeq" id="WP_080220202.1">
    <property type="nucleotide sequence ID" value="NZ_JAUHSX010000028.1"/>
</dbReference>
<proteinExistence type="predicted"/>
<dbReference type="EMBL" id="AAHNEX010000033">
    <property type="protein sequence ID" value="EBY1263509.1"/>
    <property type="molecule type" value="Genomic_DNA"/>
</dbReference>
<feature type="transmembrane region" description="Helical" evidence="1">
    <location>
        <begin position="126"/>
        <end position="149"/>
    </location>
</feature>
<name>A0A634QY43_SALTM</name>
<gene>
    <name evidence="3" type="ORF">CB119_22070</name>
    <name evidence="2" type="ORF">DUV75_23805</name>
</gene>
<feature type="transmembrane region" description="Helical" evidence="1">
    <location>
        <begin position="6"/>
        <end position="24"/>
    </location>
</feature>
<evidence type="ECO:0000256" key="1">
    <source>
        <dbReference type="SAM" id="Phobius"/>
    </source>
</evidence>
<keyword evidence="1" id="KW-0812">Transmembrane</keyword>